<feature type="region of interest" description="Disordered" evidence="1">
    <location>
        <begin position="1"/>
        <end position="27"/>
    </location>
</feature>
<protein>
    <recommendedName>
        <fullName evidence="2">DUF834 domain-containing protein</fullName>
    </recommendedName>
</protein>
<dbReference type="Pfam" id="PF05754">
    <property type="entry name" value="DUF834"/>
    <property type="match status" value="1"/>
</dbReference>
<feature type="region of interest" description="Disordered" evidence="1">
    <location>
        <begin position="57"/>
        <end position="99"/>
    </location>
</feature>
<gene>
    <name evidence="3" type="primary">OSJNBa0021N09.21</name>
</gene>
<sequence>MASSPACGERRIPATGSDGGGVDGVALGLANPTEATARLGDGSNGGERLEGIDRGREVRESAGDVGKDVWGVRGEGDVGVGTLGEGGSGDCGRGGAGRT</sequence>
<evidence type="ECO:0000313" key="4">
    <source>
        <dbReference type="Proteomes" id="UP000000763"/>
    </source>
</evidence>
<organism evidence="3 4">
    <name type="scientific">Oryza sativa subsp. japonica</name>
    <name type="common">Rice</name>
    <dbReference type="NCBI Taxonomy" id="39947"/>
    <lineage>
        <taxon>Eukaryota</taxon>
        <taxon>Viridiplantae</taxon>
        <taxon>Streptophyta</taxon>
        <taxon>Embryophyta</taxon>
        <taxon>Tracheophyta</taxon>
        <taxon>Spermatophyta</taxon>
        <taxon>Magnoliopsida</taxon>
        <taxon>Liliopsida</taxon>
        <taxon>Poales</taxon>
        <taxon>Poaceae</taxon>
        <taxon>BOP clade</taxon>
        <taxon>Oryzoideae</taxon>
        <taxon>Oryzeae</taxon>
        <taxon>Oryzinae</taxon>
        <taxon>Oryza</taxon>
        <taxon>Oryza sativa</taxon>
    </lineage>
</organism>
<dbReference type="EMBL" id="AP004679">
    <property type="protein sequence ID" value="BAD61790.1"/>
    <property type="molecule type" value="Genomic_DNA"/>
</dbReference>
<dbReference type="AlphaFoldDB" id="Q5Z7R6"/>
<feature type="compositionally biased region" description="Gly residues" evidence="1">
    <location>
        <begin position="77"/>
        <end position="99"/>
    </location>
</feature>
<accession>Q5Z7R6</accession>
<evidence type="ECO:0000256" key="1">
    <source>
        <dbReference type="SAM" id="MobiDB-lite"/>
    </source>
</evidence>
<dbReference type="Proteomes" id="UP000000763">
    <property type="component" value="Chromosome 6"/>
</dbReference>
<feature type="compositionally biased region" description="Basic and acidic residues" evidence="1">
    <location>
        <begin position="57"/>
        <end position="67"/>
    </location>
</feature>
<reference evidence="4" key="2">
    <citation type="journal article" date="2008" name="Nucleic Acids Res.">
        <title>The rice annotation project database (RAP-DB): 2008 update.</title>
        <authorList>
            <consortium name="The rice annotation project (RAP)"/>
        </authorList>
    </citation>
    <scope>GENOME REANNOTATION</scope>
    <source>
        <strain evidence="4">cv. Nipponbare</strain>
    </source>
</reference>
<reference evidence="4" key="1">
    <citation type="journal article" date="2005" name="Nature">
        <title>The map-based sequence of the rice genome.</title>
        <authorList>
            <consortium name="International rice genome sequencing project (IRGSP)"/>
            <person name="Matsumoto T."/>
            <person name="Wu J."/>
            <person name="Kanamori H."/>
            <person name="Katayose Y."/>
            <person name="Fujisawa M."/>
            <person name="Namiki N."/>
            <person name="Mizuno H."/>
            <person name="Yamamoto K."/>
            <person name="Antonio B.A."/>
            <person name="Baba T."/>
            <person name="Sakata K."/>
            <person name="Nagamura Y."/>
            <person name="Aoki H."/>
            <person name="Arikawa K."/>
            <person name="Arita K."/>
            <person name="Bito T."/>
            <person name="Chiden Y."/>
            <person name="Fujitsuka N."/>
            <person name="Fukunaka R."/>
            <person name="Hamada M."/>
            <person name="Harada C."/>
            <person name="Hayashi A."/>
            <person name="Hijishita S."/>
            <person name="Honda M."/>
            <person name="Hosokawa S."/>
            <person name="Ichikawa Y."/>
            <person name="Idonuma A."/>
            <person name="Iijima M."/>
            <person name="Ikeda M."/>
            <person name="Ikeno M."/>
            <person name="Ito K."/>
            <person name="Ito S."/>
            <person name="Ito T."/>
            <person name="Ito Y."/>
            <person name="Ito Y."/>
            <person name="Iwabuchi A."/>
            <person name="Kamiya K."/>
            <person name="Karasawa W."/>
            <person name="Kurita K."/>
            <person name="Katagiri S."/>
            <person name="Kikuta A."/>
            <person name="Kobayashi H."/>
            <person name="Kobayashi N."/>
            <person name="Machita K."/>
            <person name="Maehara T."/>
            <person name="Masukawa M."/>
            <person name="Mizubayashi T."/>
            <person name="Mukai Y."/>
            <person name="Nagasaki H."/>
            <person name="Nagata Y."/>
            <person name="Naito S."/>
            <person name="Nakashima M."/>
            <person name="Nakama Y."/>
            <person name="Nakamichi Y."/>
            <person name="Nakamura M."/>
            <person name="Meguro A."/>
            <person name="Negishi M."/>
            <person name="Ohta I."/>
            <person name="Ohta T."/>
            <person name="Okamoto M."/>
            <person name="Ono N."/>
            <person name="Saji S."/>
            <person name="Sakaguchi M."/>
            <person name="Sakai K."/>
            <person name="Shibata M."/>
            <person name="Shimokawa T."/>
            <person name="Song J."/>
            <person name="Takazaki Y."/>
            <person name="Terasawa K."/>
            <person name="Tsugane M."/>
            <person name="Tsuji K."/>
            <person name="Ueda S."/>
            <person name="Waki K."/>
            <person name="Yamagata H."/>
            <person name="Yamamoto M."/>
            <person name="Yamamoto S."/>
            <person name="Yamane H."/>
            <person name="Yoshiki S."/>
            <person name="Yoshihara R."/>
            <person name="Yukawa K."/>
            <person name="Zhong H."/>
            <person name="Yano M."/>
            <person name="Yuan Q."/>
            <person name="Ouyang S."/>
            <person name="Liu J."/>
            <person name="Jones K.M."/>
            <person name="Gansberger K."/>
            <person name="Moffat K."/>
            <person name="Hill J."/>
            <person name="Bera J."/>
            <person name="Fadrosh D."/>
            <person name="Jin S."/>
            <person name="Johri S."/>
            <person name="Kim M."/>
            <person name="Overton L."/>
            <person name="Reardon M."/>
            <person name="Tsitrin T."/>
            <person name="Vuong H."/>
            <person name="Weaver B."/>
            <person name="Ciecko A."/>
            <person name="Tallon L."/>
            <person name="Jackson J."/>
            <person name="Pai G."/>
            <person name="Aken S.V."/>
            <person name="Utterback T."/>
            <person name="Reidmuller S."/>
            <person name="Feldblyum T."/>
            <person name="Hsiao J."/>
            <person name="Zismann V."/>
            <person name="Iobst S."/>
            <person name="de Vazeille A.R."/>
            <person name="Buell C.R."/>
            <person name="Ying K."/>
            <person name="Li Y."/>
            <person name="Lu T."/>
            <person name="Huang Y."/>
            <person name="Zhao Q."/>
            <person name="Feng Q."/>
            <person name="Zhang L."/>
            <person name="Zhu J."/>
            <person name="Weng Q."/>
            <person name="Mu J."/>
            <person name="Lu Y."/>
            <person name="Fan D."/>
            <person name="Liu Y."/>
            <person name="Guan J."/>
            <person name="Zhang Y."/>
            <person name="Yu S."/>
            <person name="Liu X."/>
            <person name="Zhang Y."/>
            <person name="Hong G."/>
            <person name="Han B."/>
            <person name="Choisne N."/>
            <person name="Demange N."/>
            <person name="Orjeda G."/>
            <person name="Samain S."/>
            <person name="Cattolico L."/>
            <person name="Pelletier E."/>
            <person name="Couloux A."/>
            <person name="Segurens B."/>
            <person name="Wincker P."/>
            <person name="D'Hont A."/>
            <person name="Scarpelli C."/>
            <person name="Weissenbach J."/>
            <person name="Salanoubat M."/>
            <person name="Quetier F."/>
            <person name="Yu Y."/>
            <person name="Kim H.R."/>
            <person name="Rambo T."/>
            <person name="Currie J."/>
            <person name="Collura K."/>
            <person name="Luo M."/>
            <person name="Yang T."/>
            <person name="Ammiraju J.S.S."/>
            <person name="Engler F."/>
            <person name="Soderlund C."/>
            <person name="Wing R.A."/>
            <person name="Palmer L.E."/>
            <person name="de la Bastide M."/>
            <person name="Spiegel L."/>
            <person name="Nascimento L."/>
            <person name="Zutavern T."/>
            <person name="O'Shaughnessy A."/>
            <person name="Dike S."/>
            <person name="Dedhia N."/>
            <person name="Preston R."/>
            <person name="Balija V."/>
            <person name="McCombie W.R."/>
            <person name="Chow T."/>
            <person name="Chen H."/>
            <person name="Chung M."/>
            <person name="Chen C."/>
            <person name="Shaw J."/>
            <person name="Wu H."/>
            <person name="Hsiao K."/>
            <person name="Chao Y."/>
            <person name="Chu M."/>
            <person name="Cheng C."/>
            <person name="Hour A."/>
            <person name="Lee P."/>
            <person name="Lin S."/>
            <person name="Lin Y."/>
            <person name="Liou J."/>
            <person name="Liu S."/>
            <person name="Hsing Y."/>
            <person name="Raghuvanshi S."/>
            <person name="Mohanty A."/>
            <person name="Bharti A.K."/>
            <person name="Gaur A."/>
            <person name="Gupta V."/>
            <person name="Kumar D."/>
            <person name="Ravi V."/>
            <person name="Vij S."/>
            <person name="Kapur A."/>
            <person name="Khurana P."/>
            <person name="Khurana P."/>
            <person name="Khurana J.P."/>
            <person name="Tyagi A.K."/>
            <person name="Gaikwad K."/>
            <person name="Singh A."/>
            <person name="Dalal V."/>
            <person name="Srivastava S."/>
            <person name="Dixit A."/>
            <person name="Pal A.K."/>
            <person name="Ghazi I.A."/>
            <person name="Yadav M."/>
            <person name="Pandit A."/>
            <person name="Bhargava A."/>
            <person name="Sureshbabu K."/>
            <person name="Batra K."/>
            <person name="Sharma T.R."/>
            <person name="Mohapatra T."/>
            <person name="Singh N.K."/>
            <person name="Messing J."/>
            <person name="Nelson A.B."/>
            <person name="Fuks G."/>
            <person name="Kavchok S."/>
            <person name="Keizer G."/>
            <person name="Linton E."/>
            <person name="Llaca V."/>
            <person name="Song R."/>
            <person name="Tanyolac B."/>
            <person name="Young S."/>
            <person name="Ho-Il K."/>
            <person name="Hahn J.H."/>
            <person name="Sangsakoo G."/>
            <person name="Vanavichit A."/>
            <person name="de Mattos Luiz.A.T."/>
            <person name="Zimmer P.D."/>
            <person name="Malone G."/>
            <person name="Dellagostin O."/>
            <person name="de Oliveira A.C."/>
            <person name="Bevan M."/>
            <person name="Bancroft I."/>
            <person name="Minx P."/>
            <person name="Cordum H."/>
            <person name="Wilson R."/>
            <person name="Cheng Z."/>
            <person name="Jin W."/>
            <person name="Jiang J."/>
            <person name="Leong S.A."/>
            <person name="Iwama H."/>
            <person name="Gojobori T."/>
            <person name="Itoh T."/>
            <person name="Niimura Y."/>
            <person name="Fujii Y."/>
            <person name="Habara T."/>
            <person name="Sakai H."/>
            <person name="Sato Y."/>
            <person name="Wilson G."/>
            <person name="Kumar K."/>
            <person name="McCouch S."/>
            <person name="Juretic N."/>
            <person name="Hoen D."/>
            <person name="Wright S."/>
            <person name="Bruskiewich R."/>
            <person name="Bureau T."/>
            <person name="Miyao A."/>
            <person name="Hirochika H."/>
            <person name="Nishikawa T."/>
            <person name="Kadowaki K."/>
            <person name="Sugiura M."/>
            <person name="Burr B."/>
            <person name="Sasaki T."/>
        </authorList>
    </citation>
    <scope>NUCLEOTIDE SEQUENCE [LARGE SCALE GENOMIC DNA]</scope>
    <source>
        <strain evidence="4">cv. Nipponbare</strain>
    </source>
</reference>
<feature type="domain" description="DUF834" evidence="2">
    <location>
        <begin position="13"/>
        <end position="46"/>
    </location>
</feature>
<name>Q5Z7R6_ORYSJ</name>
<dbReference type="InterPro" id="IPR008552">
    <property type="entry name" value="DUF834"/>
</dbReference>
<evidence type="ECO:0000259" key="2">
    <source>
        <dbReference type="Pfam" id="PF05754"/>
    </source>
</evidence>
<evidence type="ECO:0000313" key="3">
    <source>
        <dbReference type="EMBL" id="BAD61790.1"/>
    </source>
</evidence>
<proteinExistence type="predicted"/>